<evidence type="ECO:0000256" key="1">
    <source>
        <dbReference type="SAM" id="MobiDB-lite"/>
    </source>
</evidence>
<dbReference type="RefSeq" id="WP_340934227.1">
    <property type="nucleotide sequence ID" value="NZ_CP150496.1"/>
</dbReference>
<name>A0ABZ2TTE2_9FLAO</name>
<gene>
    <name evidence="3" type="ORF">WG950_03840</name>
</gene>
<sequence length="162" mass="19050">MKSKLLPIILLLLVVLNGVLIFMLINKPHIQEKERRGRDFLIEELNFTKDQEKDFLVIDMSHRETMRSLDEQVKNNKNKLFNSFETLEQEVELIAKEIGSLESEKELEVFSFFNKVRDLCSQEQKDKLENIVRKAIHGNNKMPPPRDGRMPPQNRGNRPPPR</sequence>
<keyword evidence="2" id="KW-1133">Transmembrane helix</keyword>
<accession>A0ABZ2TTE2</accession>
<keyword evidence="2" id="KW-0812">Transmembrane</keyword>
<feature type="compositionally biased region" description="Low complexity" evidence="1">
    <location>
        <begin position="150"/>
        <end position="162"/>
    </location>
</feature>
<keyword evidence="4" id="KW-1185">Reference proteome</keyword>
<feature type="transmembrane region" description="Helical" evidence="2">
    <location>
        <begin position="6"/>
        <end position="26"/>
    </location>
</feature>
<feature type="region of interest" description="Disordered" evidence="1">
    <location>
        <begin position="134"/>
        <end position="162"/>
    </location>
</feature>
<evidence type="ECO:0000313" key="3">
    <source>
        <dbReference type="EMBL" id="WYW56397.1"/>
    </source>
</evidence>
<evidence type="ECO:0000256" key="2">
    <source>
        <dbReference type="SAM" id="Phobius"/>
    </source>
</evidence>
<keyword evidence="2" id="KW-0472">Membrane</keyword>
<evidence type="ECO:0008006" key="5">
    <source>
        <dbReference type="Google" id="ProtNLM"/>
    </source>
</evidence>
<reference evidence="3 4" key="1">
    <citation type="submission" date="2024-03" db="EMBL/GenBank/DDBJ databases">
        <authorList>
            <person name="Cao K."/>
        </authorList>
    </citation>
    <scope>NUCLEOTIDE SEQUENCE [LARGE SCALE GENOMIC DNA]</scope>
    <source>
        <strain evidence="3 4">MCCC 1K00696</strain>
    </source>
</reference>
<protein>
    <recommendedName>
        <fullName evidence="5">Periplasmic heavy metal sensor</fullName>
    </recommendedName>
</protein>
<dbReference type="EMBL" id="CP150496">
    <property type="protein sequence ID" value="WYW56397.1"/>
    <property type="molecule type" value="Genomic_DNA"/>
</dbReference>
<proteinExistence type="predicted"/>
<evidence type="ECO:0000313" key="4">
    <source>
        <dbReference type="Proteomes" id="UP001491088"/>
    </source>
</evidence>
<dbReference type="Gene3D" id="1.20.120.1490">
    <property type="match status" value="1"/>
</dbReference>
<organism evidence="3 4">
    <name type="scientific">Polaribacter marinaquae</name>
    <dbReference type="NCBI Taxonomy" id="1642819"/>
    <lineage>
        <taxon>Bacteria</taxon>
        <taxon>Pseudomonadati</taxon>
        <taxon>Bacteroidota</taxon>
        <taxon>Flavobacteriia</taxon>
        <taxon>Flavobacteriales</taxon>
        <taxon>Flavobacteriaceae</taxon>
    </lineage>
</organism>
<dbReference type="Proteomes" id="UP001491088">
    <property type="component" value="Chromosome"/>
</dbReference>